<organism evidence="5 6">
    <name type="scientific">Piaya cayana</name>
    <name type="common">Common squirrel cuckoo</name>
    <dbReference type="NCBI Taxonomy" id="33601"/>
    <lineage>
        <taxon>Eukaryota</taxon>
        <taxon>Metazoa</taxon>
        <taxon>Chordata</taxon>
        <taxon>Craniata</taxon>
        <taxon>Vertebrata</taxon>
        <taxon>Euteleostomi</taxon>
        <taxon>Archelosauria</taxon>
        <taxon>Archosauria</taxon>
        <taxon>Dinosauria</taxon>
        <taxon>Saurischia</taxon>
        <taxon>Theropoda</taxon>
        <taxon>Coelurosauria</taxon>
        <taxon>Aves</taxon>
        <taxon>Neognathae</taxon>
        <taxon>Neoaves</taxon>
        <taxon>Otidimorphae</taxon>
        <taxon>Cuculiformes</taxon>
        <taxon>Coccyzidae</taxon>
        <taxon>Piaya</taxon>
    </lineage>
</organism>
<dbReference type="InterPro" id="IPR052575">
    <property type="entry name" value="SSU_processome_comp_20"/>
</dbReference>
<dbReference type="GO" id="GO:0030686">
    <property type="term" value="C:90S preribosome"/>
    <property type="evidence" value="ECO:0007669"/>
    <property type="project" value="TreeGrafter"/>
</dbReference>
<name>A0A850WZE2_PIACA</name>
<evidence type="ECO:0000256" key="1">
    <source>
        <dbReference type="SAM" id="Coils"/>
    </source>
</evidence>
<dbReference type="SUPFAM" id="SSF48371">
    <property type="entry name" value="ARM repeat"/>
    <property type="match status" value="3"/>
</dbReference>
<evidence type="ECO:0000259" key="4">
    <source>
        <dbReference type="Pfam" id="PF20416"/>
    </source>
</evidence>
<feature type="domain" description="U3 small nucleolar RNA-associated protein 20" evidence="4">
    <location>
        <begin position="1807"/>
        <end position="1985"/>
    </location>
</feature>
<feature type="non-terminal residue" evidence="5">
    <location>
        <position position="1987"/>
    </location>
</feature>
<evidence type="ECO:0000313" key="6">
    <source>
        <dbReference type="Proteomes" id="UP000653271"/>
    </source>
</evidence>
<keyword evidence="6" id="KW-1185">Reference proteome</keyword>
<dbReference type="InterPro" id="IPR016024">
    <property type="entry name" value="ARM-type_fold"/>
</dbReference>
<feature type="coiled-coil region" evidence="1">
    <location>
        <begin position="745"/>
        <end position="776"/>
    </location>
</feature>
<proteinExistence type="predicted"/>
<dbReference type="Pfam" id="PF07539">
    <property type="entry name" value="UTP20_N"/>
    <property type="match status" value="1"/>
</dbReference>
<dbReference type="PANTHER" id="PTHR17695">
    <property type="entry name" value="SMALL SUBUNIT PROCESSOME COMPONENT 20 HOMOLOG"/>
    <property type="match status" value="1"/>
</dbReference>
<dbReference type="InterPro" id="IPR046523">
    <property type="entry name" value="UTP20_dom"/>
</dbReference>
<evidence type="ECO:0000256" key="2">
    <source>
        <dbReference type="SAM" id="MobiDB-lite"/>
    </source>
</evidence>
<reference evidence="5" key="1">
    <citation type="submission" date="2019-09" db="EMBL/GenBank/DDBJ databases">
        <title>Bird 10,000 Genomes (B10K) Project - Family phase.</title>
        <authorList>
            <person name="Zhang G."/>
        </authorList>
    </citation>
    <scope>NUCLEOTIDE SEQUENCE</scope>
    <source>
        <strain evidence="5">B10K-DU-008-47</strain>
        <tissue evidence="5">Mixed tissue sample</tissue>
    </source>
</reference>
<dbReference type="Proteomes" id="UP000653271">
    <property type="component" value="Unassembled WGS sequence"/>
</dbReference>
<feature type="domain" description="U3 small nucleolar RNA-associated protein 20 N-terminal" evidence="3">
    <location>
        <begin position="903"/>
        <end position="1526"/>
    </location>
</feature>
<comment type="caution">
    <text evidence="5">The sequence shown here is derived from an EMBL/GenBank/DDBJ whole genome shotgun (WGS) entry which is preliminary data.</text>
</comment>
<feature type="region of interest" description="Disordered" evidence="2">
    <location>
        <begin position="1711"/>
        <end position="1747"/>
    </location>
</feature>
<evidence type="ECO:0000259" key="3">
    <source>
        <dbReference type="Pfam" id="PF07539"/>
    </source>
</evidence>
<dbReference type="OrthoDB" id="360653at2759"/>
<accession>A0A850WZE2</accession>
<keyword evidence="1" id="KW-0175">Coiled coil</keyword>
<evidence type="ECO:0000313" key="5">
    <source>
        <dbReference type="EMBL" id="NWH75007.1"/>
    </source>
</evidence>
<dbReference type="Pfam" id="PF20416">
    <property type="entry name" value="UTP20"/>
    <property type="match status" value="1"/>
</dbReference>
<dbReference type="GO" id="GO:0032040">
    <property type="term" value="C:small-subunit processome"/>
    <property type="evidence" value="ECO:0007669"/>
    <property type="project" value="TreeGrafter"/>
</dbReference>
<sequence length="1987" mass="227520">FLTFSERLSNINIDIIHRIDRTGSYAEEVETYFSEALRKWRELNLTQHFVQFYNEVANKCQSFNQLVYYQNDIVQSLKTHLQVKGSLAYQPLLDLVAQLARDVQADFYPHFQDFFLAITRLLDTQDTELLEWAFTSLSYLYKYLWRLMVKDMHNIYSLYSTLLAHHKLHIRNFAAESFVFLMRKVSDKNAVFNLMLRDLGEHPEKVEGVGRLIFEMCKGVRNMFHSCAETGLKLILLKLGPVTEEEIELPWVAVGEAFKQMIKSAAVHIHKEHFDIVFKCLKESLLDLQRKITKANCCMASEQIERILQAYLILAEHANGSKISVPEDVCWILTEMLKTPDLSSSCCKTLLNTISAFLLAENVFLPDSLAREAVEKVLASGFERRFILDFSEAMFRMKQFERHLLTCFLEYIEHCFSGTDALAKDEAMAILAKLIMVKAEPPTMGSMPFETYPLIFNESSIRCNTRQQTSERQAGKAEVPVLDHVLSLIHLPEKENITDLSQAWAALVVLPHISPLDKENILPRVTSFIDALFTAIDKGSLCKGHLFVACQAVSTLLSLVESPEICHLLPVERVKSLVTTFPSDPSALLLADLYYTRLVLCDYLEPLSHGNLMDLFEKLHPNISTGVSKVRLLTVRILNHFENPPSTQVEDDGTEELQPLFTILLLAERVPATVNDYREKLLYLSQLRYDIVQSAIPSGSLQEVPLRYLLGMLYINFSPLWDPVIELITSHAKEMENKQFWKVLYEHLERAATYAEMELQNELDEQEESIAETESEKMPEGGVGTVFLEQLRTRTDCSERLDHTNFRFLLWKALDKFPDRVEPRSRELSPLLLRFIRNEYYPADSLVAPSQDLRKKTGGTLAAKDIPSEAVNDVAMEEEEEEEEKEEGERITAGLPKRKTRRAAAKQLIAHLKVFSKFSNPRALYLEQKLNALYTQLLSHQDQNVQRIALDCIMTYKHPHLLPYRENLQRLLEDKTFKEEIVHFSISEETSVVKMEHRPYLIPVLMRILYGRMRNKTGSKTQGKSAAGTRMSIVLRFLAGSLPEEIRMFLDLLFEAVKQFSNGPCQTAVLRSMSELDLAKVLPLGRQHSLFNGLEVVLKNMGHLIHQYLPEILQILLCMTAVISCILQQREKVQPRLINPLKNLRRLGLKLVAEFFSDYETYSFSVEEIDAVFHAVVWPQVCRLASESQYSPTFLLKLIHIWSKNPRYFPLLAKQKPGHPECDILSNVFAVLSAKNLSEATSSLVMDIADSLLNSPDFEPTERVSSLSVTDCIVMVTGDMTEETLSLGCRLVLPHVPAILQYFSKTMLKGEKVKKKKYRAQVSKELSILSKISKFIQEKSQNSVLVSLLLPFLYQTNMEQGTEIDILETVQNLLRHCSNPTNFLKPLAKLFSVIQNKVSRHKLCLVFQTLSELDSELKYITDVVKLNAFDARHLEDIDFDVRLSAFQSITAHIKEMQAVDIDFLIPVLHNCFYTIQLGDMALSDNASLCLTSFIHRLAEINHTEDDYKELIQHTLLESVRRGLKSKTESIQQDYTSLLSCLIQTFPANPEFQDLVQLTNRHDPDMDFFENMKHMQIHRRARALRKLAKQLTEQKLVLSSKSLQNYIMPYATAAIFNEKMLKHENMVTASVEIIGAVCRHLSWSAYLYHLKHFIHVLQTGQISPKLGVSLLETVLEAFHFDHETLEKQLLTVENQEAAAMDLEPVIVTEEAMELEQSDEEEETAEKNKGENLPEKPTEPEHAAETSEVAEKVSKPVCFLPRNKEELECLIKHIQDTVTVNILPKLHRCIVAKVKRDDEHKLVKSNVVNDDEVVRIPLAFAMVRMMQCLPQEVMEANLPSILLKVCTFLRNRFQEIRDVARNTLTKIMEVLGVRYLLYILKEMQSTLVHGYQLHVLTFTVNLLLKGLATRLSAGDLDPCLDILIEIFNQELFGNIAEEKEVKGIVSKLMEARKSKSFDSYEILGKFIGKGQVTKLILPLKEVRKVNQSL</sequence>
<dbReference type="PANTHER" id="PTHR17695:SF11">
    <property type="entry name" value="SMALL SUBUNIT PROCESSOME COMPONENT 20 HOMOLOG"/>
    <property type="match status" value="1"/>
</dbReference>
<dbReference type="InterPro" id="IPR011430">
    <property type="entry name" value="UTP20_N"/>
</dbReference>
<feature type="compositionally biased region" description="Acidic residues" evidence="2">
    <location>
        <begin position="1711"/>
        <end position="1722"/>
    </location>
</feature>
<dbReference type="EMBL" id="WAAB01011273">
    <property type="protein sequence ID" value="NWH75007.1"/>
    <property type="molecule type" value="Genomic_DNA"/>
</dbReference>
<protein>
    <submittedName>
        <fullName evidence="5">UTP20 protein</fullName>
    </submittedName>
</protein>
<feature type="compositionally biased region" description="Basic and acidic residues" evidence="2">
    <location>
        <begin position="1723"/>
        <end position="1747"/>
    </location>
</feature>
<feature type="non-terminal residue" evidence="5">
    <location>
        <position position="1"/>
    </location>
</feature>
<gene>
    <name evidence="5" type="primary">Utp20_0</name>
    <name evidence="5" type="ORF">PIACAY_R12479</name>
</gene>